<organism evidence="1">
    <name type="scientific">Caulobacter sp. 73W</name>
    <dbReference type="NCBI Taxonomy" id="3161137"/>
    <lineage>
        <taxon>Bacteria</taxon>
        <taxon>Pseudomonadati</taxon>
        <taxon>Pseudomonadota</taxon>
        <taxon>Alphaproteobacteria</taxon>
        <taxon>Caulobacterales</taxon>
        <taxon>Caulobacteraceae</taxon>
        <taxon>Caulobacter</taxon>
    </lineage>
</organism>
<dbReference type="AlphaFoldDB" id="A0AB39KU22"/>
<accession>A0AB39KU22</accession>
<evidence type="ECO:0008006" key="2">
    <source>
        <dbReference type="Google" id="ProtNLM"/>
    </source>
</evidence>
<name>A0AB39KU22_9CAUL</name>
<dbReference type="RefSeq" id="WP_369060004.1">
    <property type="nucleotide sequence ID" value="NZ_CP158375.1"/>
</dbReference>
<dbReference type="EMBL" id="CP158375">
    <property type="protein sequence ID" value="XDO97047.1"/>
    <property type="molecule type" value="Genomic_DNA"/>
</dbReference>
<gene>
    <name evidence="1" type="ORF">ABOZ73_01065</name>
</gene>
<dbReference type="PROSITE" id="PS51257">
    <property type="entry name" value="PROKAR_LIPOPROTEIN"/>
    <property type="match status" value="1"/>
</dbReference>
<reference evidence="1" key="1">
    <citation type="submission" date="2024-06" db="EMBL/GenBank/DDBJ databases">
        <title>Caulobacter inopinatus, sp. nov.</title>
        <authorList>
            <person name="Donachie S.P."/>
        </authorList>
    </citation>
    <scope>NUCLEOTIDE SEQUENCE</scope>
    <source>
        <strain evidence="1">73W</strain>
    </source>
</reference>
<evidence type="ECO:0000313" key="1">
    <source>
        <dbReference type="EMBL" id="XDO97047.1"/>
    </source>
</evidence>
<protein>
    <recommendedName>
        <fullName evidence="2">Lipoprotein</fullName>
    </recommendedName>
</protein>
<proteinExistence type="predicted"/>
<sequence>MHRLAWIGAALLLAACNDTPPHDAGASQATSSPVTAAHAPTSAPSVAVTPRYVGRWAAAKTACGHEVWRFEDRSLSTAGEVGCSFKEVREALSGYDISVYCQAEGQAADGDLRLRFKDAAEGMTVEGGPYAWRANLIYCGR</sequence>